<evidence type="ECO:0000256" key="7">
    <source>
        <dbReference type="ARBA" id="ARBA00022755"/>
    </source>
</evidence>
<evidence type="ECO:0000259" key="21">
    <source>
        <dbReference type="PROSITE" id="PS51371"/>
    </source>
</evidence>
<gene>
    <name evidence="13 22" type="primary">guaB</name>
    <name evidence="22" type="ORF">FFL34_09185</name>
</gene>
<dbReference type="SUPFAM" id="SSF51412">
    <property type="entry name" value="Inosine monophosphate dehydrogenase (IMPDH)"/>
    <property type="match status" value="1"/>
</dbReference>
<feature type="binding site" evidence="13">
    <location>
        <position position="474"/>
    </location>
    <ligand>
        <name>K(+)</name>
        <dbReference type="ChEBI" id="CHEBI:29103"/>
        <note>ligand shared between two tetrameric partners</note>
    </ligand>
</feature>
<keyword evidence="9 13" id="KW-0560">Oxidoreductase</keyword>
<protein>
    <recommendedName>
        <fullName evidence="13 20">Inosine-5'-monophosphate dehydrogenase</fullName>
        <shortName evidence="13">IMP dehydrogenase</shortName>
        <shortName evidence="13">IMPD</shortName>
        <shortName evidence="13">IMPDH</shortName>
        <ecNumber evidence="13 20">1.1.1.205</ecNumber>
    </recommendedName>
</protein>
<comment type="subunit">
    <text evidence="3 13">Homotetramer.</text>
</comment>
<dbReference type="CDD" id="cd04601">
    <property type="entry name" value="CBS_pair_IMPDH"/>
    <property type="match status" value="1"/>
</dbReference>
<dbReference type="CDD" id="cd00381">
    <property type="entry name" value="IMPDH"/>
    <property type="match status" value="1"/>
</dbReference>
<dbReference type="GO" id="GO:0006183">
    <property type="term" value="P:GTP biosynthetic process"/>
    <property type="evidence" value="ECO:0007669"/>
    <property type="project" value="TreeGrafter"/>
</dbReference>
<accession>A0A5S3QP37</accession>
<dbReference type="PROSITE" id="PS51371">
    <property type="entry name" value="CBS"/>
    <property type="match status" value="2"/>
</dbReference>
<comment type="caution">
    <text evidence="22">The sequence shown here is derived from an EMBL/GenBank/DDBJ whole genome shotgun (WGS) entry which is preliminary data.</text>
</comment>
<keyword evidence="10 13" id="KW-0520">NAD</keyword>
<comment type="catalytic activity">
    <reaction evidence="12 13 20">
        <text>IMP + NAD(+) + H2O = XMP + NADH + H(+)</text>
        <dbReference type="Rhea" id="RHEA:11708"/>
        <dbReference type="ChEBI" id="CHEBI:15377"/>
        <dbReference type="ChEBI" id="CHEBI:15378"/>
        <dbReference type="ChEBI" id="CHEBI:57464"/>
        <dbReference type="ChEBI" id="CHEBI:57540"/>
        <dbReference type="ChEBI" id="CHEBI:57945"/>
        <dbReference type="ChEBI" id="CHEBI:58053"/>
        <dbReference type="EC" id="1.1.1.205"/>
    </reaction>
</comment>
<dbReference type="HAMAP" id="MF_01964">
    <property type="entry name" value="IMPDH"/>
    <property type="match status" value="1"/>
</dbReference>
<proteinExistence type="inferred from homology"/>
<dbReference type="GO" id="GO:0003938">
    <property type="term" value="F:IMP dehydrogenase activity"/>
    <property type="evidence" value="ECO:0007669"/>
    <property type="project" value="UniProtKB-UniRule"/>
</dbReference>
<feature type="binding site" description="in other chain" evidence="13 17">
    <location>
        <position position="308"/>
    </location>
    <ligand>
        <name>K(+)</name>
        <dbReference type="ChEBI" id="CHEBI:29103"/>
        <note>ligand shared between two tetrameric partners</note>
    </ligand>
</feature>
<feature type="binding site" description="in other chain" evidence="13 17">
    <location>
        <position position="305"/>
    </location>
    <ligand>
        <name>K(+)</name>
        <dbReference type="ChEBI" id="CHEBI:29103"/>
        <note>ligand shared between two tetrameric partners</note>
    </ligand>
</feature>
<evidence type="ECO:0000313" key="23">
    <source>
        <dbReference type="Proteomes" id="UP000306980"/>
    </source>
</evidence>
<dbReference type="InterPro" id="IPR001093">
    <property type="entry name" value="IMP_DH_GMPRt"/>
</dbReference>
<evidence type="ECO:0000256" key="18">
    <source>
        <dbReference type="PROSITE-ProRule" id="PRU00703"/>
    </source>
</evidence>
<dbReference type="GO" id="GO:0046872">
    <property type="term" value="F:metal ion binding"/>
    <property type="evidence" value="ECO:0007669"/>
    <property type="project" value="UniProtKB-UniRule"/>
</dbReference>
<dbReference type="InterPro" id="IPR000644">
    <property type="entry name" value="CBS_dom"/>
</dbReference>
<dbReference type="InterPro" id="IPR015875">
    <property type="entry name" value="IMP_DH/GMP_Rdtase_CS"/>
</dbReference>
<feature type="binding site" evidence="13 15">
    <location>
        <begin position="364"/>
        <end position="365"/>
    </location>
    <ligand>
        <name>IMP</name>
        <dbReference type="ChEBI" id="CHEBI:58053"/>
    </ligand>
</feature>
<evidence type="ECO:0000256" key="20">
    <source>
        <dbReference type="RuleBase" id="RU003928"/>
    </source>
</evidence>
<evidence type="ECO:0000256" key="6">
    <source>
        <dbReference type="ARBA" id="ARBA00022749"/>
    </source>
</evidence>
<comment type="activity regulation">
    <text evidence="13">Mycophenolic acid (MPA) is a non-competitive inhibitor that prevents formation of the closed enzyme conformation by binding to the same site as the amobile flap. In contrast, mizoribine monophosphate (MZP) is a competitive inhibitor that induces the closed conformation. MPA is a potent inhibitor of mammalian IMPDHs but a poor inhibitor of the bacterial enzymes. MZP is a more potent inhibitor of bacterial IMPDH.</text>
</comment>
<feature type="binding site" evidence="13 15">
    <location>
        <begin position="388"/>
        <end position="392"/>
    </location>
    <ligand>
        <name>IMP</name>
        <dbReference type="ChEBI" id="CHEBI:58053"/>
    </ligand>
</feature>
<dbReference type="EMBL" id="VCIA01000001">
    <property type="protein sequence ID" value="TMN22286.1"/>
    <property type="molecule type" value="Genomic_DNA"/>
</dbReference>
<dbReference type="InterPro" id="IPR046342">
    <property type="entry name" value="CBS_dom_sf"/>
</dbReference>
<feature type="binding site" evidence="13 15">
    <location>
        <position position="306"/>
    </location>
    <ligand>
        <name>IMP</name>
        <dbReference type="ChEBI" id="CHEBI:58053"/>
    </ligand>
</feature>
<feature type="binding site" evidence="13 16">
    <location>
        <begin position="301"/>
        <end position="303"/>
    </location>
    <ligand>
        <name>NAD(+)</name>
        <dbReference type="ChEBI" id="CHEBI:57540"/>
    </ligand>
</feature>
<feature type="domain" description="CBS" evidence="21">
    <location>
        <begin position="157"/>
        <end position="217"/>
    </location>
</feature>
<feature type="binding site" evidence="13 15">
    <location>
        <position position="418"/>
    </location>
    <ligand>
        <name>IMP</name>
        <dbReference type="ChEBI" id="CHEBI:58053"/>
    </ligand>
</feature>
<evidence type="ECO:0000256" key="16">
    <source>
        <dbReference type="PIRSR" id="PIRSR000130-3"/>
    </source>
</evidence>
<evidence type="ECO:0000256" key="2">
    <source>
        <dbReference type="ARBA" id="ARBA00005502"/>
    </source>
</evidence>
<keyword evidence="8 13" id="KW-0630">Potassium</keyword>
<evidence type="ECO:0000256" key="13">
    <source>
        <dbReference type="HAMAP-Rule" id="MF_01964"/>
    </source>
</evidence>
<evidence type="ECO:0000256" key="3">
    <source>
        <dbReference type="ARBA" id="ARBA00011881"/>
    </source>
</evidence>
<dbReference type="EC" id="1.1.1.205" evidence="13 20"/>
<evidence type="ECO:0000256" key="1">
    <source>
        <dbReference type="ARBA" id="ARBA00001958"/>
    </source>
</evidence>
<reference evidence="22 23" key="1">
    <citation type="submission" date="2019-05" db="EMBL/GenBank/DDBJ databases">
        <title>Genomic analysis of Lentibacillus sp. NKC220-2.</title>
        <authorList>
            <person name="Oh Y.J."/>
        </authorList>
    </citation>
    <scope>NUCLEOTIDE SEQUENCE [LARGE SCALE GENOMIC DNA]</scope>
    <source>
        <strain evidence="22 23">NKC220-2</strain>
    </source>
</reference>
<feature type="binding site" evidence="13 15">
    <location>
        <begin position="341"/>
        <end position="343"/>
    </location>
    <ligand>
        <name>IMP</name>
        <dbReference type="ChEBI" id="CHEBI:58053"/>
    </ligand>
</feature>
<feature type="active site" description="Thioimidate intermediate" evidence="13 14">
    <location>
        <position position="308"/>
    </location>
</feature>
<comment type="caution">
    <text evidence="13">Lacks conserved residue(s) required for the propagation of feature annotation.</text>
</comment>
<dbReference type="UniPathway" id="UPA00601">
    <property type="reaction ID" value="UER00295"/>
</dbReference>
<evidence type="ECO:0000256" key="19">
    <source>
        <dbReference type="RuleBase" id="RU003927"/>
    </source>
</evidence>
<keyword evidence="5" id="KW-0677">Repeat</keyword>
<dbReference type="Pfam" id="PF00571">
    <property type="entry name" value="CBS"/>
    <property type="match status" value="2"/>
</dbReference>
<comment type="function">
    <text evidence="13">Catalyzes the conversion of inosine 5'-phosphate (IMP) to xanthosine 5'-phosphate (XMP), the first committed and rate-limiting step in the de novo synthesis of guanine nucleotides, and therefore plays an important role in the regulation of cell growth.</text>
</comment>
<dbReference type="NCBIfam" id="TIGR01302">
    <property type="entry name" value="IMP_dehydrog"/>
    <property type="match status" value="1"/>
</dbReference>
<organism evidence="22 23">
    <name type="scientific">Lentibacillus cibarius</name>
    <dbReference type="NCBI Taxonomy" id="2583219"/>
    <lineage>
        <taxon>Bacteria</taxon>
        <taxon>Bacillati</taxon>
        <taxon>Bacillota</taxon>
        <taxon>Bacilli</taxon>
        <taxon>Bacillales</taxon>
        <taxon>Bacillaceae</taxon>
        <taxon>Lentibacillus</taxon>
    </lineage>
</organism>
<evidence type="ECO:0000256" key="11">
    <source>
        <dbReference type="ARBA" id="ARBA00023122"/>
    </source>
</evidence>
<dbReference type="GO" id="GO:0006177">
    <property type="term" value="P:GMP biosynthetic process"/>
    <property type="evidence" value="ECO:0007669"/>
    <property type="project" value="UniProtKB-UniRule"/>
</dbReference>
<keyword evidence="6 13" id="KW-0332">GMP biosynthesis</keyword>
<feature type="binding site" evidence="16">
    <location>
        <begin position="251"/>
        <end position="253"/>
    </location>
    <ligand>
        <name>NAD(+)</name>
        <dbReference type="ChEBI" id="CHEBI:57540"/>
    </ligand>
</feature>
<evidence type="ECO:0000256" key="4">
    <source>
        <dbReference type="ARBA" id="ARBA00022723"/>
    </source>
</evidence>
<evidence type="ECO:0000256" key="9">
    <source>
        <dbReference type="ARBA" id="ARBA00023002"/>
    </source>
</evidence>
<evidence type="ECO:0000256" key="12">
    <source>
        <dbReference type="ARBA" id="ARBA00048028"/>
    </source>
</evidence>
<evidence type="ECO:0000256" key="14">
    <source>
        <dbReference type="PIRSR" id="PIRSR000130-1"/>
    </source>
</evidence>
<dbReference type="Gene3D" id="3.20.20.70">
    <property type="entry name" value="Aldolase class I"/>
    <property type="match status" value="1"/>
</dbReference>
<evidence type="ECO:0000256" key="17">
    <source>
        <dbReference type="PIRSR" id="PIRSR000130-4"/>
    </source>
</evidence>
<feature type="binding site" description="in other chain" evidence="13 17">
    <location>
        <position position="303"/>
    </location>
    <ligand>
        <name>K(+)</name>
        <dbReference type="ChEBI" id="CHEBI:29103"/>
        <note>ligand shared between two tetrameric partners</note>
    </ligand>
</feature>
<feature type="binding site" evidence="13">
    <location>
        <position position="251"/>
    </location>
    <ligand>
        <name>NAD(+)</name>
        <dbReference type="ChEBI" id="CHEBI:57540"/>
    </ligand>
</feature>
<dbReference type="AlphaFoldDB" id="A0A5S3QP37"/>
<dbReference type="PANTHER" id="PTHR11911:SF111">
    <property type="entry name" value="INOSINE-5'-MONOPHOSPHATE DEHYDROGENASE"/>
    <property type="match status" value="1"/>
</dbReference>
<dbReference type="PANTHER" id="PTHR11911">
    <property type="entry name" value="INOSINE-5-MONOPHOSPHATE DEHYDROGENASE RELATED"/>
    <property type="match status" value="1"/>
</dbReference>
<comment type="pathway">
    <text evidence="13 20">Purine metabolism; XMP biosynthesis via de novo pathway; XMP from IMP: step 1/1.</text>
</comment>
<dbReference type="Proteomes" id="UP000306980">
    <property type="component" value="Unassembled WGS sequence"/>
</dbReference>
<name>A0A5S3QP37_9BACI</name>
<dbReference type="InterPro" id="IPR013785">
    <property type="entry name" value="Aldolase_TIM"/>
</dbReference>
<evidence type="ECO:0000256" key="8">
    <source>
        <dbReference type="ARBA" id="ARBA00022958"/>
    </source>
</evidence>
<dbReference type="SMART" id="SM00116">
    <property type="entry name" value="CBS"/>
    <property type="match status" value="2"/>
</dbReference>
<sequence length="488" mass="51939">MREDKFAKEGLTFDDVLLMPAKSEVLPKDADVSTNLSENIRLQLPLISAGMDTVTEAEMAIAMARQGGLGVIHKNMSIEDQAEQVDRVKRSESGVITNPFFLTPEHQVYDAEHLMGKFRISGVPIVNNTDDQKLTGIITNRDLRFIQDYSTAIKDVMSSEHLVTAPVGTTLEEAESLLQKHRIEKLPLVDDNGVLKGLITIKDIEKAIEFPNAAKDTQGRLLAGAAVGITGDSMKRIEKLTEAGVDVIVIDTAHGHSAGVLEQVKKVRAAYPDLDIVAGNVATAEATADLIEAGANIVKVGIGPGSICTTRVIAGIGVPQITAVHDCAAKAAEYGVPIIADGGIKYSGDIVKALAAGAHAVMLGSMFAGVAESPGETEIFQGRQYKVYRGMGSVGAMQAGSKDRYFQDAADAKKLVPEGIEGRTAYKGPLADTVHQLTGGLRAGMGYCGTATIDDLRRNGRFIRISNAGLAESHPHDVQITKEAPNYS</sequence>
<feature type="binding site" evidence="13">
    <location>
        <position position="473"/>
    </location>
    <ligand>
        <name>K(+)</name>
        <dbReference type="ChEBI" id="CHEBI:29103"/>
        <note>ligand shared between two tetrameric partners</note>
    </ligand>
</feature>
<keyword evidence="4 13" id="KW-0479">Metal-binding</keyword>
<dbReference type="FunFam" id="3.20.20.70:FF:000003">
    <property type="entry name" value="GMP reductase"/>
    <property type="match status" value="1"/>
</dbReference>
<evidence type="ECO:0000256" key="10">
    <source>
        <dbReference type="ARBA" id="ARBA00023027"/>
    </source>
</evidence>
<comment type="similarity">
    <text evidence="2 13 19">Belongs to the IMPDH/GMPR family.</text>
</comment>
<dbReference type="SMART" id="SM01240">
    <property type="entry name" value="IMPDH"/>
    <property type="match status" value="1"/>
</dbReference>
<feature type="domain" description="CBS" evidence="21">
    <location>
        <begin position="95"/>
        <end position="153"/>
    </location>
</feature>
<feature type="active site" description="Proton acceptor" evidence="13 14">
    <location>
        <position position="404"/>
    </location>
</feature>
<dbReference type="Pfam" id="PF00478">
    <property type="entry name" value="IMPDH"/>
    <property type="match status" value="1"/>
</dbReference>
<dbReference type="OrthoDB" id="9805398at2"/>
<dbReference type="SUPFAM" id="SSF54631">
    <property type="entry name" value="CBS-domain pair"/>
    <property type="match status" value="1"/>
</dbReference>
<feature type="binding site" evidence="13">
    <location>
        <position position="472"/>
    </location>
    <ligand>
        <name>K(+)</name>
        <dbReference type="ChEBI" id="CHEBI:29103"/>
        <note>ligand shared between two tetrameric partners</note>
    </ligand>
</feature>
<dbReference type="GO" id="GO:0000166">
    <property type="term" value="F:nucleotide binding"/>
    <property type="evidence" value="ECO:0007669"/>
    <property type="project" value="UniProtKB-UniRule"/>
</dbReference>
<dbReference type="InterPro" id="IPR005990">
    <property type="entry name" value="IMP_DH"/>
</dbReference>
<evidence type="ECO:0000313" key="22">
    <source>
        <dbReference type="EMBL" id="TMN22286.1"/>
    </source>
</evidence>
<evidence type="ECO:0000256" key="5">
    <source>
        <dbReference type="ARBA" id="ARBA00022737"/>
    </source>
</evidence>
<dbReference type="PIRSF" id="PIRSF000130">
    <property type="entry name" value="IMPDH"/>
    <property type="match status" value="1"/>
</dbReference>
<dbReference type="PROSITE" id="PS00487">
    <property type="entry name" value="IMP_DH_GMP_RED"/>
    <property type="match status" value="1"/>
</dbReference>
<evidence type="ECO:0000256" key="15">
    <source>
        <dbReference type="PIRSR" id="PIRSR000130-2"/>
    </source>
</evidence>
<dbReference type="RefSeq" id="WP_138603194.1">
    <property type="nucleotide sequence ID" value="NZ_VCIA01000001.1"/>
</dbReference>
<keyword evidence="7 13" id="KW-0658">Purine biosynthesis</keyword>
<keyword evidence="11 18" id="KW-0129">CBS domain</keyword>
<comment type="cofactor">
    <cofactor evidence="1 13">
        <name>K(+)</name>
        <dbReference type="ChEBI" id="CHEBI:29103"/>
    </cofactor>
</comment>